<reference evidence="2 3" key="1">
    <citation type="submission" date="2018-10" db="EMBL/GenBank/DDBJ databases">
        <title>Improved assembly of the deer mouse Peromyscus maniculatus genome.</title>
        <authorList>
            <person name="Lassance J.-M."/>
            <person name="Hoekstra H.E."/>
        </authorList>
    </citation>
    <scope>NUCLEOTIDE SEQUENCE [LARGE SCALE GENOMIC DNA]</scope>
</reference>
<evidence type="ECO:0000313" key="3">
    <source>
        <dbReference type="Proteomes" id="UP000694547"/>
    </source>
</evidence>
<accession>A0A8C8UJZ5</accession>
<evidence type="ECO:0000256" key="1">
    <source>
        <dbReference type="SAM" id="MobiDB-lite"/>
    </source>
</evidence>
<keyword evidence="3" id="KW-1185">Reference proteome</keyword>
<feature type="compositionally biased region" description="Low complexity" evidence="1">
    <location>
        <begin position="406"/>
        <end position="421"/>
    </location>
</feature>
<sequence length="644" mass="69987">MSPSPTRLALRSVDPLKSPDLMSRASARPSRKSEWVETTAHLRRKPCHLRSHSPTSEISGPFWSSLEHLGPKEASKPSTQRFWSPGPPVVRTQAWEPTAPHQKKQCHLSSTNLPRKAVSSRPCKSRSFLQEVRKQRSSERFPRSPGTSDLQMLASEMTTALHLKSPCHLGSIEMNLGAIAHPQSSPESCDKSALAASSRQSRSRVRSASLPARTRLPSGSTAPLTDRSARLSDLLPTSHATPPRWRSPDPCLRLAEPPLGSTTTPLSIWTAPQSQVMARPSKSPEPQIRASAQRDPQLSEKQPRWKEALPPQLRWKEKSLLRREETDPSPSQNQSPRQSLPPRPSLPLGQPPTSRWSPQSRQSLPPRRSLPPGQSPLPLRSPLPGQSPLPELTQLRGQSLAPQRCQPPLGQLPLGQPMQVLWSGEPGHSRLLPRPGHASLPAQLPPPGQPPLPGQSLPATQSLKPGPCLSGDSLLPQAEPILDPPAPRSRWLTRLLRGLVRGRLPGPTSMSVAEAASGTRRHRPSSVRSTPLVMSRKKGPTAASSGFCGETAAPASSGATRSGAIQSATSSSEPSEAASVYPRDPVPSAPGRSRILSRRGANRCAKKPLRCESGCAQTRNAARPSTSNWRRRRWTTCVRTACCF</sequence>
<feature type="compositionally biased region" description="Basic and acidic residues" evidence="1">
    <location>
        <begin position="297"/>
        <end position="307"/>
    </location>
</feature>
<dbReference type="GeneTree" id="ENSGT00960000189526"/>
<feature type="compositionally biased region" description="Basic and acidic residues" evidence="1">
    <location>
        <begin position="314"/>
        <end position="326"/>
    </location>
</feature>
<evidence type="ECO:0000313" key="2">
    <source>
        <dbReference type="Ensembl" id="ENSPEMP00000032768.1"/>
    </source>
</evidence>
<protein>
    <submittedName>
        <fullName evidence="2">Uncharacterized protein</fullName>
    </submittedName>
</protein>
<feature type="region of interest" description="Disordered" evidence="1">
    <location>
        <begin position="181"/>
        <end position="487"/>
    </location>
</feature>
<reference evidence="2" key="3">
    <citation type="submission" date="2025-09" db="UniProtKB">
        <authorList>
            <consortium name="Ensembl"/>
        </authorList>
    </citation>
    <scope>IDENTIFICATION</scope>
</reference>
<feature type="compositionally biased region" description="Low complexity" evidence="1">
    <location>
        <begin position="346"/>
        <end position="372"/>
    </location>
</feature>
<reference evidence="2" key="2">
    <citation type="submission" date="2025-08" db="UniProtKB">
        <authorList>
            <consortium name="Ensembl"/>
        </authorList>
    </citation>
    <scope>IDENTIFICATION</scope>
</reference>
<dbReference type="Ensembl" id="ENSPEMT00000037125.1">
    <property type="protein sequence ID" value="ENSPEMP00000032768.1"/>
    <property type="gene ID" value="ENSPEMG00000024729.1"/>
</dbReference>
<feature type="region of interest" description="Disordered" evidence="1">
    <location>
        <begin position="1"/>
        <end position="125"/>
    </location>
</feature>
<feature type="region of interest" description="Disordered" evidence="1">
    <location>
        <begin position="502"/>
        <end position="601"/>
    </location>
</feature>
<feature type="compositionally biased region" description="Polar residues" evidence="1">
    <location>
        <begin position="260"/>
        <end position="276"/>
    </location>
</feature>
<feature type="compositionally biased region" description="Basic residues" evidence="1">
    <location>
        <begin position="41"/>
        <end position="51"/>
    </location>
</feature>
<feature type="compositionally biased region" description="Basic and acidic residues" evidence="1">
    <location>
        <begin position="131"/>
        <end position="142"/>
    </location>
</feature>
<name>A0A8C8UJZ5_PERMB</name>
<organism evidence="2 3">
    <name type="scientific">Peromyscus maniculatus bairdii</name>
    <name type="common">Prairie deer mouse</name>
    <dbReference type="NCBI Taxonomy" id="230844"/>
    <lineage>
        <taxon>Eukaryota</taxon>
        <taxon>Metazoa</taxon>
        <taxon>Chordata</taxon>
        <taxon>Craniata</taxon>
        <taxon>Vertebrata</taxon>
        <taxon>Euteleostomi</taxon>
        <taxon>Mammalia</taxon>
        <taxon>Eutheria</taxon>
        <taxon>Euarchontoglires</taxon>
        <taxon>Glires</taxon>
        <taxon>Rodentia</taxon>
        <taxon>Myomorpha</taxon>
        <taxon>Muroidea</taxon>
        <taxon>Cricetidae</taxon>
        <taxon>Neotominae</taxon>
        <taxon>Peromyscus</taxon>
    </lineage>
</organism>
<feature type="region of interest" description="Disordered" evidence="1">
    <location>
        <begin position="130"/>
        <end position="149"/>
    </location>
</feature>
<feature type="compositionally biased region" description="Low complexity" evidence="1">
    <location>
        <begin position="328"/>
        <end position="338"/>
    </location>
</feature>
<dbReference type="Proteomes" id="UP000694547">
    <property type="component" value="Chromosome 4"/>
</dbReference>
<dbReference type="AlphaFoldDB" id="A0A8C8UJZ5"/>
<feature type="compositionally biased region" description="Pro residues" evidence="1">
    <location>
        <begin position="443"/>
        <end position="453"/>
    </location>
</feature>
<feature type="compositionally biased region" description="Low complexity" evidence="1">
    <location>
        <begin position="567"/>
        <end position="579"/>
    </location>
</feature>
<proteinExistence type="predicted"/>
<feature type="compositionally biased region" description="Polar residues" evidence="1">
    <location>
        <begin position="557"/>
        <end position="566"/>
    </location>
</feature>
<feature type="compositionally biased region" description="Pro residues" evidence="1">
    <location>
        <begin position="373"/>
        <end position="387"/>
    </location>
</feature>